<name>A0A972SNS7_9BURK</name>
<dbReference type="SMART" id="SM00346">
    <property type="entry name" value="HTH_ICLR"/>
    <property type="match status" value="1"/>
</dbReference>
<dbReference type="InterPro" id="IPR005471">
    <property type="entry name" value="Tscrpt_reg_IclR_N"/>
</dbReference>
<dbReference type="PANTHER" id="PTHR30136:SF24">
    <property type="entry name" value="HTH-TYPE TRANSCRIPTIONAL REPRESSOR ALLR"/>
    <property type="match status" value="1"/>
</dbReference>
<evidence type="ECO:0000313" key="6">
    <source>
        <dbReference type="EMBL" id="NPT62518.1"/>
    </source>
</evidence>
<dbReference type="PANTHER" id="PTHR30136">
    <property type="entry name" value="HELIX-TURN-HELIX TRANSCRIPTIONAL REGULATOR, ICLR FAMILY"/>
    <property type="match status" value="1"/>
</dbReference>
<evidence type="ECO:0000256" key="1">
    <source>
        <dbReference type="ARBA" id="ARBA00023015"/>
    </source>
</evidence>
<dbReference type="PROSITE" id="PS51078">
    <property type="entry name" value="ICLR_ED"/>
    <property type="match status" value="1"/>
</dbReference>
<comment type="caution">
    <text evidence="6">The sequence shown here is derived from an EMBL/GenBank/DDBJ whole genome shotgun (WGS) entry which is preliminary data.</text>
</comment>
<dbReference type="EMBL" id="WOEZ01000330">
    <property type="protein sequence ID" value="NPT62518.1"/>
    <property type="molecule type" value="Genomic_DNA"/>
</dbReference>
<organism evidence="6 7">
    <name type="scientific">Paraburkholderia elongata</name>
    <dbReference type="NCBI Taxonomy" id="2675747"/>
    <lineage>
        <taxon>Bacteria</taxon>
        <taxon>Pseudomonadati</taxon>
        <taxon>Pseudomonadota</taxon>
        <taxon>Betaproteobacteria</taxon>
        <taxon>Burkholderiales</taxon>
        <taxon>Burkholderiaceae</taxon>
        <taxon>Paraburkholderia</taxon>
    </lineage>
</organism>
<dbReference type="Gene3D" id="1.10.10.10">
    <property type="entry name" value="Winged helix-like DNA-binding domain superfamily/Winged helix DNA-binding domain"/>
    <property type="match status" value="1"/>
</dbReference>
<dbReference type="AlphaFoldDB" id="A0A972SNS7"/>
<dbReference type="SUPFAM" id="SSF46785">
    <property type="entry name" value="Winged helix' DNA-binding domain"/>
    <property type="match status" value="1"/>
</dbReference>
<sequence>MPRVSIAEQGRVRDMGLGSASSLPYIRFRDFLSTYKLARRDVKLQSESNIGQADTEGALSASRAPAVARAAAVLRLLAGERSGLGVNEIARRVDLVPSTCLHVLRALVDEGFVSFDPVDKTYRTGIGLMTLVRAAMGAREYPKLVQPVLDELSSQHQVTAIAIELDTRDRMVVVALSRSNHMVSLHVNIGSRFPAYISATGRCVAAARNLPRDELKRQFSALRWEKPPRFEDWCTEVERTKLEGVAVDLGNYMRGVIVAATLLPKGADRATRGIAVVGFEHHMTPKSLRQLENDLREAAGTVGAQLA</sequence>
<dbReference type="InterPro" id="IPR050707">
    <property type="entry name" value="HTH_MetabolicPath_Reg"/>
</dbReference>
<dbReference type="Pfam" id="PF01614">
    <property type="entry name" value="IclR_C"/>
    <property type="match status" value="1"/>
</dbReference>
<accession>A0A972SNS7</accession>
<gene>
    <name evidence="6" type="ORF">GNZ13_50510</name>
</gene>
<keyword evidence="1" id="KW-0805">Transcription regulation</keyword>
<keyword evidence="7" id="KW-1185">Reference proteome</keyword>
<evidence type="ECO:0000259" key="5">
    <source>
        <dbReference type="PROSITE" id="PS51078"/>
    </source>
</evidence>
<dbReference type="InterPro" id="IPR036390">
    <property type="entry name" value="WH_DNA-bd_sf"/>
</dbReference>
<feature type="domain" description="HTH iclR-type" evidence="4">
    <location>
        <begin position="64"/>
        <end position="126"/>
    </location>
</feature>
<dbReference type="GO" id="GO:0003677">
    <property type="term" value="F:DNA binding"/>
    <property type="evidence" value="ECO:0007669"/>
    <property type="project" value="UniProtKB-KW"/>
</dbReference>
<protein>
    <submittedName>
        <fullName evidence="6">Helix-turn-helix domain-containing protein</fullName>
    </submittedName>
</protein>
<dbReference type="InterPro" id="IPR014757">
    <property type="entry name" value="Tscrpt_reg_IclR_C"/>
</dbReference>
<evidence type="ECO:0000256" key="2">
    <source>
        <dbReference type="ARBA" id="ARBA00023125"/>
    </source>
</evidence>
<proteinExistence type="predicted"/>
<reference evidence="6 7" key="1">
    <citation type="submission" date="2019-11" db="EMBL/GenBank/DDBJ databases">
        <title>Metabolism of dissolved organic matter in forest soils.</title>
        <authorList>
            <person name="Cyle K.T."/>
            <person name="Wilhelm R.C."/>
            <person name="Martinez C.E."/>
        </authorList>
    </citation>
    <scope>NUCLEOTIDE SEQUENCE [LARGE SCALE GENOMIC DNA]</scope>
    <source>
        <strain evidence="6 7">5N</strain>
    </source>
</reference>
<dbReference type="Gene3D" id="3.30.450.40">
    <property type="match status" value="1"/>
</dbReference>
<dbReference type="SUPFAM" id="SSF55781">
    <property type="entry name" value="GAF domain-like"/>
    <property type="match status" value="1"/>
</dbReference>
<dbReference type="GO" id="GO:0003700">
    <property type="term" value="F:DNA-binding transcription factor activity"/>
    <property type="evidence" value="ECO:0007669"/>
    <property type="project" value="TreeGrafter"/>
</dbReference>
<dbReference type="Proteomes" id="UP000655523">
    <property type="component" value="Unassembled WGS sequence"/>
</dbReference>
<dbReference type="InterPro" id="IPR036388">
    <property type="entry name" value="WH-like_DNA-bd_sf"/>
</dbReference>
<dbReference type="Pfam" id="PF09339">
    <property type="entry name" value="HTH_IclR"/>
    <property type="match status" value="1"/>
</dbReference>
<keyword evidence="2" id="KW-0238">DNA-binding</keyword>
<dbReference type="InterPro" id="IPR029016">
    <property type="entry name" value="GAF-like_dom_sf"/>
</dbReference>
<feature type="domain" description="IclR-ED" evidence="5">
    <location>
        <begin position="127"/>
        <end position="307"/>
    </location>
</feature>
<dbReference type="GO" id="GO:0045892">
    <property type="term" value="P:negative regulation of DNA-templated transcription"/>
    <property type="evidence" value="ECO:0007669"/>
    <property type="project" value="TreeGrafter"/>
</dbReference>
<evidence type="ECO:0000256" key="3">
    <source>
        <dbReference type="ARBA" id="ARBA00023163"/>
    </source>
</evidence>
<evidence type="ECO:0000259" key="4">
    <source>
        <dbReference type="PROSITE" id="PS51077"/>
    </source>
</evidence>
<dbReference type="PROSITE" id="PS51077">
    <property type="entry name" value="HTH_ICLR"/>
    <property type="match status" value="1"/>
</dbReference>
<keyword evidence="3" id="KW-0804">Transcription</keyword>
<evidence type="ECO:0000313" key="7">
    <source>
        <dbReference type="Proteomes" id="UP000655523"/>
    </source>
</evidence>